<dbReference type="Proteomes" id="UP000283297">
    <property type="component" value="Unassembled WGS sequence"/>
</dbReference>
<protein>
    <submittedName>
        <fullName evidence="2">DUF2344 domain-containing protein</fullName>
    </submittedName>
</protein>
<evidence type="ECO:0000259" key="1">
    <source>
        <dbReference type="Pfam" id="PF10105"/>
    </source>
</evidence>
<dbReference type="InterPro" id="IPR018768">
    <property type="entry name" value="DUF2344"/>
</dbReference>
<gene>
    <name evidence="2" type="ORF">DW028_00680</name>
</gene>
<dbReference type="RefSeq" id="WP_118369026.1">
    <property type="nucleotide sequence ID" value="NZ_QRON01000001.1"/>
</dbReference>
<evidence type="ECO:0000313" key="2">
    <source>
        <dbReference type="EMBL" id="RHL30960.1"/>
    </source>
</evidence>
<dbReference type="EMBL" id="QRON01000001">
    <property type="protein sequence ID" value="RHL30960.1"/>
    <property type="molecule type" value="Genomic_DNA"/>
</dbReference>
<dbReference type="AlphaFoldDB" id="A0A415K3W6"/>
<dbReference type="NCBIfam" id="TIGR03936">
    <property type="entry name" value="sam_1_link_chp"/>
    <property type="match status" value="1"/>
</dbReference>
<accession>A0A415K3W6</accession>
<comment type="caution">
    <text evidence="2">The sequence shown here is derived from an EMBL/GenBank/DDBJ whole genome shotgun (WGS) entry which is preliminary data.</text>
</comment>
<sequence>MKIRVKFRKWGCMKFIGHLDMMRYFQKAVRRADIDIRYSEGYSAHQIMSFAAPLGVGITSDGEYFDIDVNTTESTEKSIAALNAQMVDGVEVTGYVLLPDDAKKAMSLVAAADYVLCFKEGYESPYTIEQWKEAINKHFFEEPSFVVMKKTKKSEKEVDIKPLVYKLTVMENNKKPEFFMQVSTGSIDNIKPEFVLNAIYERCGLAYDPLAIQIHRQEVYAKKDDGSLICLLDMGEEIS</sequence>
<evidence type="ECO:0000313" key="3">
    <source>
        <dbReference type="Proteomes" id="UP000283297"/>
    </source>
</evidence>
<dbReference type="Pfam" id="PF10105">
    <property type="entry name" value="DUF2344"/>
    <property type="match status" value="1"/>
</dbReference>
<feature type="domain" description="DUF2344" evidence="1">
    <location>
        <begin position="2"/>
        <end position="192"/>
    </location>
</feature>
<proteinExistence type="predicted"/>
<name>A0A415K3W6_9FIRM</name>
<organism evidence="2 3">
    <name type="scientific">Agathobacter rectalis</name>
    <dbReference type="NCBI Taxonomy" id="39491"/>
    <lineage>
        <taxon>Bacteria</taxon>
        <taxon>Bacillati</taxon>
        <taxon>Bacillota</taxon>
        <taxon>Clostridia</taxon>
        <taxon>Lachnospirales</taxon>
        <taxon>Lachnospiraceae</taxon>
        <taxon>Agathobacter</taxon>
    </lineage>
</organism>
<reference evidence="2 3" key="1">
    <citation type="submission" date="2018-08" db="EMBL/GenBank/DDBJ databases">
        <title>A genome reference for cultivated species of the human gut microbiota.</title>
        <authorList>
            <person name="Zou Y."/>
            <person name="Xue W."/>
            <person name="Luo G."/>
        </authorList>
    </citation>
    <scope>NUCLEOTIDE SEQUENCE [LARGE SCALE GENOMIC DNA]</scope>
    <source>
        <strain evidence="2 3">AF38-24</strain>
    </source>
</reference>